<dbReference type="InterPro" id="IPR039355">
    <property type="entry name" value="Transcription_factor_GATA"/>
</dbReference>
<evidence type="ECO:0000313" key="11">
    <source>
        <dbReference type="Proteomes" id="UP000253551"/>
    </source>
</evidence>
<dbReference type="GO" id="GO:0005634">
    <property type="term" value="C:nucleus"/>
    <property type="evidence" value="ECO:0007669"/>
    <property type="project" value="UniProtKB-SubCell"/>
</dbReference>
<dbReference type="EMBL" id="PJQM01004016">
    <property type="protein sequence ID" value="RCH86078.1"/>
    <property type="molecule type" value="Genomic_DNA"/>
</dbReference>
<dbReference type="PANTHER" id="PTHR10071">
    <property type="entry name" value="TRANSCRIPTION FACTOR GATA FAMILY MEMBER"/>
    <property type="match status" value="1"/>
</dbReference>
<feature type="domain" description="GATA-type" evidence="9">
    <location>
        <begin position="204"/>
        <end position="252"/>
    </location>
</feature>
<comment type="caution">
    <text evidence="10">The sequence shown here is derived from an EMBL/GenBank/DDBJ whole genome shotgun (WGS) entry which is preliminary data.</text>
</comment>
<organism evidence="10 11">
    <name type="scientific">Rhizopus stolonifer</name>
    <name type="common">Rhizopus nigricans</name>
    <dbReference type="NCBI Taxonomy" id="4846"/>
    <lineage>
        <taxon>Eukaryota</taxon>
        <taxon>Fungi</taxon>
        <taxon>Fungi incertae sedis</taxon>
        <taxon>Mucoromycota</taxon>
        <taxon>Mucoromycotina</taxon>
        <taxon>Mucoromycetes</taxon>
        <taxon>Mucorales</taxon>
        <taxon>Mucorineae</taxon>
        <taxon>Rhizopodaceae</taxon>
        <taxon>Rhizopus</taxon>
    </lineage>
</organism>
<accession>A0A367J821</accession>
<dbReference type="GO" id="GO:0000978">
    <property type="term" value="F:RNA polymerase II cis-regulatory region sequence-specific DNA binding"/>
    <property type="evidence" value="ECO:0007669"/>
    <property type="project" value="TreeGrafter"/>
</dbReference>
<protein>
    <recommendedName>
        <fullName evidence="9">GATA-type domain-containing protein</fullName>
    </recommendedName>
</protein>
<keyword evidence="2" id="KW-0479">Metal-binding</keyword>
<keyword evidence="6" id="KW-0804">Transcription</keyword>
<name>A0A367J821_RHIST</name>
<sequence length="304" mass="34988">MEPFTNQPLAQTQEDPTLFTDLFKDASLDQLFGSPFSSPDSSASESLDGNLPTTLLQDGFLNEFLSASHTPDPNVLPLDQFNQLDNFIQQAAPLDEPAKKTLSMKPIKKKNQLQGQYTMSIKVASQKTNKPSRDLECFNCHVTKTPLWRRTPDRKHPLCNACGLYFKQYNDHRPVHVRNKISTVRTRPYDRNPAVQPSEGVENECVNCHQTQTPLWRKNERGESICNACGLYAKLHQRNRPAEMRKTTIQRRRRDWAQESPIGTVEAEDVNFISLVMQMDREQMQNFHSVLERRSSFLKKILKQ</sequence>
<dbReference type="PROSITE" id="PS00344">
    <property type="entry name" value="GATA_ZN_FINGER_1"/>
    <property type="match status" value="1"/>
</dbReference>
<dbReference type="SUPFAM" id="SSF57716">
    <property type="entry name" value="Glucocorticoid receptor-like (DNA-binding domain)"/>
    <property type="match status" value="2"/>
</dbReference>
<dbReference type="OrthoDB" id="515401at2759"/>
<evidence type="ECO:0000256" key="2">
    <source>
        <dbReference type="ARBA" id="ARBA00022723"/>
    </source>
</evidence>
<evidence type="ECO:0000256" key="3">
    <source>
        <dbReference type="ARBA" id="ARBA00022771"/>
    </source>
</evidence>
<evidence type="ECO:0000256" key="6">
    <source>
        <dbReference type="ARBA" id="ARBA00023163"/>
    </source>
</evidence>
<gene>
    <name evidence="10" type="ORF">CU098_004962</name>
</gene>
<evidence type="ECO:0000256" key="8">
    <source>
        <dbReference type="PROSITE-ProRule" id="PRU00094"/>
    </source>
</evidence>
<comment type="subcellular location">
    <subcellularLocation>
        <location evidence="1">Nucleus</location>
    </subcellularLocation>
</comment>
<evidence type="ECO:0000259" key="9">
    <source>
        <dbReference type="PROSITE" id="PS50114"/>
    </source>
</evidence>
<dbReference type="STRING" id="4846.A0A367J821"/>
<dbReference type="GO" id="GO:0045944">
    <property type="term" value="P:positive regulation of transcription by RNA polymerase II"/>
    <property type="evidence" value="ECO:0007669"/>
    <property type="project" value="TreeGrafter"/>
</dbReference>
<dbReference type="Pfam" id="PF00320">
    <property type="entry name" value="GATA"/>
    <property type="match status" value="2"/>
</dbReference>
<proteinExistence type="predicted"/>
<evidence type="ECO:0000256" key="7">
    <source>
        <dbReference type="ARBA" id="ARBA00023242"/>
    </source>
</evidence>
<keyword evidence="7" id="KW-0539">Nucleus</keyword>
<evidence type="ECO:0000256" key="1">
    <source>
        <dbReference type="ARBA" id="ARBA00004123"/>
    </source>
</evidence>
<dbReference type="GO" id="GO:0000122">
    <property type="term" value="P:negative regulation of transcription by RNA polymerase II"/>
    <property type="evidence" value="ECO:0007669"/>
    <property type="project" value="TreeGrafter"/>
</dbReference>
<evidence type="ECO:0000313" key="10">
    <source>
        <dbReference type="EMBL" id="RCH86078.1"/>
    </source>
</evidence>
<dbReference type="SMART" id="SM00401">
    <property type="entry name" value="ZnF_GATA"/>
    <property type="match status" value="2"/>
</dbReference>
<dbReference type="AlphaFoldDB" id="A0A367J821"/>
<keyword evidence="11" id="KW-1185">Reference proteome</keyword>
<dbReference type="Gene3D" id="3.30.50.10">
    <property type="entry name" value="Erythroid Transcription Factor GATA-1, subunit A"/>
    <property type="match status" value="2"/>
</dbReference>
<dbReference type="GO" id="GO:0008270">
    <property type="term" value="F:zinc ion binding"/>
    <property type="evidence" value="ECO:0007669"/>
    <property type="project" value="UniProtKB-KW"/>
</dbReference>
<keyword evidence="4" id="KW-0862">Zinc</keyword>
<keyword evidence="5" id="KW-0805">Transcription regulation</keyword>
<dbReference type="PANTHER" id="PTHR10071:SF335">
    <property type="entry name" value="IRON-SENSING TRANSCRIPTIONAL REPRESSOR-RELATED"/>
    <property type="match status" value="1"/>
</dbReference>
<evidence type="ECO:0000256" key="5">
    <source>
        <dbReference type="ARBA" id="ARBA00023015"/>
    </source>
</evidence>
<dbReference type="PRINTS" id="PR00619">
    <property type="entry name" value="GATAZNFINGER"/>
</dbReference>
<dbReference type="PROSITE" id="PS50114">
    <property type="entry name" value="GATA_ZN_FINGER_2"/>
    <property type="match status" value="2"/>
</dbReference>
<dbReference type="InterPro" id="IPR013088">
    <property type="entry name" value="Znf_NHR/GATA"/>
</dbReference>
<dbReference type="InterPro" id="IPR000679">
    <property type="entry name" value="Znf_GATA"/>
</dbReference>
<evidence type="ECO:0000256" key="4">
    <source>
        <dbReference type="ARBA" id="ARBA00022833"/>
    </source>
</evidence>
<dbReference type="CDD" id="cd00202">
    <property type="entry name" value="ZnF_GATA"/>
    <property type="match status" value="2"/>
</dbReference>
<feature type="domain" description="GATA-type" evidence="9">
    <location>
        <begin position="131"/>
        <end position="187"/>
    </location>
</feature>
<keyword evidence="3 8" id="KW-0863">Zinc-finger</keyword>
<dbReference type="Proteomes" id="UP000253551">
    <property type="component" value="Unassembled WGS sequence"/>
</dbReference>
<dbReference type="GO" id="GO:0000981">
    <property type="term" value="F:DNA-binding transcription factor activity, RNA polymerase II-specific"/>
    <property type="evidence" value="ECO:0007669"/>
    <property type="project" value="TreeGrafter"/>
</dbReference>
<reference evidence="10 11" key="1">
    <citation type="journal article" date="2018" name="G3 (Bethesda)">
        <title>Phylogenetic and Phylogenomic Definition of Rhizopus Species.</title>
        <authorList>
            <person name="Gryganskyi A.P."/>
            <person name="Golan J."/>
            <person name="Dolatabadi S."/>
            <person name="Mondo S."/>
            <person name="Robb S."/>
            <person name="Idnurm A."/>
            <person name="Muszewska A."/>
            <person name="Steczkiewicz K."/>
            <person name="Masonjones S."/>
            <person name="Liao H.L."/>
            <person name="Gajdeczka M.T."/>
            <person name="Anike F."/>
            <person name="Vuek A."/>
            <person name="Anishchenko I.M."/>
            <person name="Voigt K."/>
            <person name="de Hoog G.S."/>
            <person name="Smith M.E."/>
            <person name="Heitman J."/>
            <person name="Vilgalys R."/>
            <person name="Stajich J.E."/>
        </authorList>
    </citation>
    <scope>NUCLEOTIDE SEQUENCE [LARGE SCALE GENOMIC DNA]</scope>
    <source>
        <strain evidence="10 11">LSU 92-RS-03</strain>
    </source>
</reference>